<dbReference type="PANTHER" id="PTHR10457:SF7">
    <property type="entry name" value="GALACTOKINASE-RELATED"/>
    <property type="match status" value="1"/>
</dbReference>
<evidence type="ECO:0000259" key="13">
    <source>
        <dbReference type="Pfam" id="PF08544"/>
    </source>
</evidence>
<dbReference type="EMBL" id="WLVL01000028">
    <property type="protein sequence ID" value="MTB71886.1"/>
    <property type="molecule type" value="Genomic_DNA"/>
</dbReference>
<dbReference type="Pfam" id="PF00288">
    <property type="entry name" value="GHMP_kinases_N"/>
    <property type="match status" value="1"/>
</dbReference>
<dbReference type="InterPro" id="IPR019539">
    <property type="entry name" value="GalKase_N"/>
</dbReference>
<dbReference type="InterPro" id="IPR006203">
    <property type="entry name" value="GHMP_knse_ATP-bd_CS"/>
</dbReference>
<feature type="domain" description="Galactokinase N-terminal" evidence="14">
    <location>
        <begin position="10"/>
        <end position="59"/>
    </location>
</feature>
<comment type="similarity">
    <text evidence="1">Belongs to the GHMP kinase family. GalK subfamily.</text>
</comment>
<evidence type="ECO:0000256" key="6">
    <source>
        <dbReference type="ARBA" id="ARBA00022777"/>
    </source>
</evidence>
<evidence type="ECO:0000256" key="2">
    <source>
        <dbReference type="ARBA" id="ARBA00022490"/>
    </source>
</evidence>
<dbReference type="SUPFAM" id="SSF54211">
    <property type="entry name" value="Ribosomal protein S5 domain 2-like"/>
    <property type="match status" value="1"/>
</dbReference>
<evidence type="ECO:0000256" key="4">
    <source>
        <dbReference type="ARBA" id="ARBA00022723"/>
    </source>
</evidence>
<organism evidence="15 16">
    <name type="scientific">Arsenicicoccus cauae</name>
    <dbReference type="NCBI Taxonomy" id="2663847"/>
    <lineage>
        <taxon>Bacteria</taxon>
        <taxon>Bacillati</taxon>
        <taxon>Actinomycetota</taxon>
        <taxon>Actinomycetes</taxon>
        <taxon>Micrococcales</taxon>
        <taxon>Intrasporangiaceae</taxon>
        <taxon>Arsenicicoccus</taxon>
    </lineage>
</organism>
<keyword evidence="16" id="KW-1185">Reference proteome</keyword>
<dbReference type="PRINTS" id="PR00959">
    <property type="entry name" value="MEVGALKINASE"/>
</dbReference>
<evidence type="ECO:0000256" key="7">
    <source>
        <dbReference type="ARBA" id="ARBA00022840"/>
    </source>
</evidence>
<dbReference type="PROSITE" id="PS00106">
    <property type="entry name" value="GALACTOKINASE"/>
    <property type="match status" value="1"/>
</dbReference>
<dbReference type="Proteomes" id="UP000431092">
    <property type="component" value="Unassembled WGS sequence"/>
</dbReference>
<dbReference type="Pfam" id="PF08544">
    <property type="entry name" value="GHMP_kinases_C"/>
    <property type="match status" value="1"/>
</dbReference>
<dbReference type="InterPro" id="IPR019741">
    <property type="entry name" value="Galactokinase_CS"/>
</dbReference>
<feature type="domain" description="GHMP kinase C-terminal" evidence="13">
    <location>
        <begin position="288"/>
        <end position="367"/>
    </location>
</feature>
<evidence type="ECO:0000256" key="8">
    <source>
        <dbReference type="ARBA" id="ARBA00022842"/>
    </source>
</evidence>
<dbReference type="InterPro" id="IPR013750">
    <property type="entry name" value="GHMP_kinase_C_dom"/>
</dbReference>
<dbReference type="SUPFAM" id="SSF55060">
    <property type="entry name" value="GHMP Kinase, C-terminal domain"/>
    <property type="match status" value="1"/>
</dbReference>
<dbReference type="AlphaFoldDB" id="A0A6I3IYA1"/>
<keyword evidence="10" id="KW-0119">Carbohydrate metabolism</keyword>
<dbReference type="Pfam" id="PF10509">
    <property type="entry name" value="GalKase_gal_bdg"/>
    <property type="match status" value="1"/>
</dbReference>
<sequence length="390" mass="40723">MSSVRDRAEETFRETFGAEPEGVWAAPGRVNLIGEHTDYNDGLCLPIALPHRACAAARRRGDDRLVLVSADIPDGRVEVELTEIAPGTPGGWASYAAGVLWALREAGHEVHGLDVAVASDVPIGAGLSSSAALEGCVGAAASDLLGLGLLDSDEGRSRLAQVCMRAENVIAEAPTGGLDQAAALRCAEGHALLLDCRDGATRLVPFDLDAHDLELLVVDTRATHALTDGQYGERRSACEAAARTLGIASLREIAPSELEPTLARLDDEVQRRRVRHVVTEIQRVRDCVAALAAGDFTEVGRLFDESHASLRHDYEVTGAELDLVADTARAEGALGARMTGGGFGGSAIALVRRGTGDQVAAAVARAFARAGLGAPQHFVATAAAPAERLG</sequence>
<dbReference type="EC" id="2.7.1.6" evidence="11"/>
<dbReference type="InterPro" id="IPR006206">
    <property type="entry name" value="Mevalonate/galactokinase"/>
</dbReference>
<dbReference type="NCBIfam" id="TIGR00131">
    <property type="entry name" value="gal_kin"/>
    <property type="match status" value="1"/>
</dbReference>
<accession>A0A6I3IYA1</accession>
<evidence type="ECO:0000256" key="10">
    <source>
        <dbReference type="ARBA" id="ARBA00023277"/>
    </source>
</evidence>
<dbReference type="InterPro" id="IPR014721">
    <property type="entry name" value="Ribsml_uS5_D2-typ_fold_subgr"/>
</dbReference>
<evidence type="ECO:0000256" key="1">
    <source>
        <dbReference type="ARBA" id="ARBA00006566"/>
    </source>
</evidence>
<evidence type="ECO:0000256" key="9">
    <source>
        <dbReference type="ARBA" id="ARBA00023144"/>
    </source>
</evidence>
<keyword evidence="7" id="KW-0067">ATP-binding</keyword>
<dbReference type="InterPro" id="IPR006204">
    <property type="entry name" value="GHMP_kinase_N_dom"/>
</dbReference>
<keyword evidence="2" id="KW-0963">Cytoplasm</keyword>
<protein>
    <recommendedName>
        <fullName evidence="11">Galactokinase</fullName>
        <ecNumber evidence="11">2.7.1.6</ecNumber>
    </recommendedName>
</protein>
<evidence type="ECO:0000256" key="5">
    <source>
        <dbReference type="ARBA" id="ARBA00022741"/>
    </source>
</evidence>
<dbReference type="GO" id="GO:0046872">
    <property type="term" value="F:metal ion binding"/>
    <property type="evidence" value="ECO:0007669"/>
    <property type="project" value="UniProtKB-KW"/>
</dbReference>
<dbReference type="InterPro" id="IPR020568">
    <property type="entry name" value="Ribosomal_Su5_D2-typ_SF"/>
</dbReference>
<gene>
    <name evidence="15" type="primary">galK</name>
    <name evidence="15" type="ORF">GGG17_07870</name>
</gene>
<dbReference type="Gene3D" id="3.30.70.890">
    <property type="entry name" value="GHMP kinase, C-terminal domain"/>
    <property type="match status" value="1"/>
</dbReference>
<evidence type="ECO:0000256" key="11">
    <source>
        <dbReference type="NCBIfam" id="TIGR00131"/>
    </source>
</evidence>
<keyword evidence="6 15" id="KW-0418">Kinase</keyword>
<comment type="caution">
    <text evidence="15">The sequence shown here is derived from an EMBL/GenBank/DDBJ whole genome shotgun (WGS) entry which is preliminary data.</text>
</comment>
<keyword evidence="8" id="KW-0460">Magnesium</keyword>
<feature type="domain" description="GHMP kinase N-terminal" evidence="12">
    <location>
        <begin position="95"/>
        <end position="184"/>
    </location>
</feature>
<keyword evidence="9" id="KW-0299">Galactose metabolism</keyword>
<dbReference type="GO" id="GO:0005524">
    <property type="term" value="F:ATP binding"/>
    <property type="evidence" value="ECO:0007669"/>
    <property type="project" value="UniProtKB-UniRule"/>
</dbReference>
<dbReference type="GO" id="GO:0006012">
    <property type="term" value="P:galactose metabolic process"/>
    <property type="evidence" value="ECO:0007669"/>
    <property type="project" value="UniProtKB-UniRule"/>
</dbReference>
<proteinExistence type="inferred from homology"/>
<evidence type="ECO:0000313" key="16">
    <source>
        <dbReference type="Proteomes" id="UP000431092"/>
    </source>
</evidence>
<keyword evidence="4" id="KW-0479">Metal-binding</keyword>
<reference evidence="15 16" key="1">
    <citation type="submission" date="2019-11" db="EMBL/GenBank/DDBJ databases">
        <title>Whole genome sequencing identifies a novel species of the genus Arsenicicoccus isolated from human blood.</title>
        <authorList>
            <person name="Jeong J.H."/>
            <person name="Kweon O.J."/>
            <person name="Kim H.R."/>
            <person name="Kim T.-H."/>
            <person name="Ha S.-M."/>
            <person name="Lee M.-K."/>
        </authorList>
    </citation>
    <scope>NUCLEOTIDE SEQUENCE [LARGE SCALE GENOMIC DNA]</scope>
    <source>
        <strain evidence="15 16">MKL-02</strain>
    </source>
</reference>
<dbReference type="InterPro" id="IPR036554">
    <property type="entry name" value="GHMP_kinase_C_sf"/>
</dbReference>
<keyword evidence="3 15" id="KW-0808">Transferase</keyword>
<keyword evidence="5" id="KW-0547">Nucleotide-binding</keyword>
<dbReference type="PROSITE" id="PS00627">
    <property type="entry name" value="GHMP_KINASES_ATP"/>
    <property type="match status" value="1"/>
</dbReference>
<dbReference type="PANTHER" id="PTHR10457">
    <property type="entry name" value="MEVALONATE KINASE/GALACTOKINASE"/>
    <property type="match status" value="1"/>
</dbReference>
<evidence type="ECO:0000313" key="15">
    <source>
        <dbReference type="EMBL" id="MTB71886.1"/>
    </source>
</evidence>
<evidence type="ECO:0000256" key="3">
    <source>
        <dbReference type="ARBA" id="ARBA00022679"/>
    </source>
</evidence>
<name>A0A6I3IYA1_9MICO</name>
<dbReference type="InterPro" id="IPR000705">
    <property type="entry name" value="Galactokinase"/>
</dbReference>
<dbReference type="PRINTS" id="PR00473">
    <property type="entry name" value="GALCTOKINASE"/>
</dbReference>
<evidence type="ECO:0000259" key="14">
    <source>
        <dbReference type="Pfam" id="PF10509"/>
    </source>
</evidence>
<dbReference type="GO" id="GO:0004335">
    <property type="term" value="F:galactokinase activity"/>
    <property type="evidence" value="ECO:0007669"/>
    <property type="project" value="UniProtKB-UniRule"/>
</dbReference>
<dbReference type="FunFam" id="3.30.230.10:FF:000017">
    <property type="entry name" value="Galactokinase"/>
    <property type="match status" value="1"/>
</dbReference>
<dbReference type="GO" id="GO:0005829">
    <property type="term" value="C:cytosol"/>
    <property type="evidence" value="ECO:0007669"/>
    <property type="project" value="TreeGrafter"/>
</dbReference>
<dbReference type="Gene3D" id="3.30.230.10">
    <property type="match status" value="1"/>
</dbReference>
<evidence type="ECO:0000259" key="12">
    <source>
        <dbReference type="Pfam" id="PF00288"/>
    </source>
</evidence>
<dbReference type="PIRSF" id="PIRSF000530">
    <property type="entry name" value="Galactokinase"/>
    <property type="match status" value="1"/>
</dbReference>
<dbReference type="RefSeq" id="WP_311966513.1">
    <property type="nucleotide sequence ID" value="NZ_WLVL01000028.1"/>
</dbReference>
<dbReference type="FunFam" id="3.30.70.890:FF:000001">
    <property type="entry name" value="Galactokinase"/>
    <property type="match status" value="1"/>
</dbReference>